<dbReference type="PRINTS" id="PR00080">
    <property type="entry name" value="SDRFAMILY"/>
</dbReference>
<evidence type="ECO:0000256" key="1">
    <source>
        <dbReference type="ARBA" id="ARBA00006484"/>
    </source>
</evidence>
<feature type="region of interest" description="Disordered" evidence="5">
    <location>
        <begin position="421"/>
        <end position="440"/>
    </location>
</feature>
<dbReference type="InterPro" id="IPR002347">
    <property type="entry name" value="SDR_fam"/>
</dbReference>
<comment type="catalytic activity">
    <reaction evidence="4">
        <text>a (3R)-hydroxyacyl-[ACP] + NADP(+) = a 3-oxoacyl-[ACP] + NADPH + H(+)</text>
        <dbReference type="Rhea" id="RHEA:17397"/>
        <dbReference type="Rhea" id="RHEA-COMP:9916"/>
        <dbReference type="Rhea" id="RHEA-COMP:9945"/>
        <dbReference type="ChEBI" id="CHEBI:15378"/>
        <dbReference type="ChEBI" id="CHEBI:57783"/>
        <dbReference type="ChEBI" id="CHEBI:58349"/>
        <dbReference type="ChEBI" id="CHEBI:78776"/>
        <dbReference type="ChEBI" id="CHEBI:78827"/>
        <dbReference type="EC" id="1.1.1.100"/>
    </reaction>
</comment>
<evidence type="ECO:0000313" key="8">
    <source>
        <dbReference type="Proteomes" id="UP001163105"/>
    </source>
</evidence>
<dbReference type="PRINTS" id="PR00081">
    <property type="entry name" value="GDHRDH"/>
</dbReference>
<feature type="domain" description="Ketoreductase" evidence="6">
    <location>
        <begin position="682"/>
        <end position="854"/>
    </location>
</feature>
<dbReference type="Proteomes" id="UP001163105">
    <property type="component" value="Unassembled WGS sequence"/>
</dbReference>
<dbReference type="AlphaFoldDB" id="A0AB34G552"/>
<feature type="compositionally biased region" description="Basic and acidic residues" evidence="5">
    <location>
        <begin position="629"/>
        <end position="641"/>
    </location>
</feature>
<dbReference type="PANTHER" id="PTHR42879:SF2">
    <property type="entry name" value="3-OXOACYL-[ACYL-CARRIER-PROTEIN] REDUCTASE FABG"/>
    <property type="match status" value="1"/>
</dbReference>
<dbReference type="SUPFAM" id="SSF51735">
    <property type="entry name" value="NAD(P)-binding Rossmann-fold domains"/>
    <property type="match status" value="1"/>
</dbReference>
<evidence type="ECO:0000259" key="6">
    <source>
        <dbReference type="SMART" id="SM00822"/>
    </source>
</evidence>
<proteinExistence type="inferred from homology"/>
<accession>A0AB34G552</accession>
<dbReference type="InterPro" id="IPR057326">
    <property type="entry name" value="KR_dom"/>
</dbReference>
<evidence type="ECO:0000256" key="5">
    <source>
        <dbReference type="SAM" id="MobiDB-lite"/>
    </source>
</evidence>
<evidence type="ECO:0000313" key="7">
    <source>
        <dbReference type="EMBL" id="KAJ6445350.1"/>
    </source>
</evidence>
<keyword evidence="8" id="KW-1185">Reference proteome</keyword>
<name>A0AB34G552_9HYPO</name>
<dbReference type="EMBL" id="JAQHRD010000001">
    <property type="protein sequence ID" value="KAJ6445350.1"/>
    <property type="molecule type" value="Genomic_DNA"/>
</dbReference>
<evidence type="ECO:0000256" key="4">
    <source>
        <dbReference type="ARBA" id="ARBA00048508"/>
    </source>
</evidence>
<dbReference type="InterPro" id="IPR050259">
    <property type="entry name" value="SDR"/>
</dbReference>
<dbReference type="PANTHER" id="PTHR42879">
    <property type="entry name" value="3-OXOACYL-(ACYL-CARRIER-PROTEIN) REDUCTASE"/>
    <property type="match status" value="1"/>
</dbReference>
<keyword evidence="3" id="KW-0560">Oxidoreductase</keyword>
<dbReference type="InterPro" id="IPR036291">
    <property type="entry name" value="NAD(P)-bd_dom_sf"/>
</dbReference>
<gene>
    <name evidence="7" type="primary">fabG</name>
    <name evidence="7" type="ORF">O9K51_00109</name>
</gene>
<organism evidence="7 8">
    <name type="scientific">Purpureocillium lavendulum</name>
    <dbReference type="NCBI Taxonomy" id="1247861"/>
    <lineage>
        <taxon>Eukaryota</taxon>
        <taxon>Fungi</taxon>
        <taxon>Dikarya</taxon>
        <taxon>Ascomycota</taxon>
        <taxon>Pezizomycotina</taxon>
        <taxon>Sordariomycetes</taxon>
        <taxon>Hypocreomycetidae</taxon>
        <taxon>Hypocreales</taxon>
        <taxon>Ophiocordycipitaceae</taxon>
        <taxon>Purpureocillium</taxon>
    </lineage>
</organism>
<dbReference type="EC" id="1.1.1.100" evidence="2"/>
<reference evidence="7" key="1">
    <citation type="submission" date="2023-01" db="EMBL/GenBank/DDBJ databases">
        <title>The growth and conidiation of Purpureocillium lavendulum are regulated by nitrogen source and histone H3K14 acetylation.</title>
        <authorList>
            <person name="Tang P."/>
            <person name="Han J."/>
            <person name="Zhang C."/>
            <person name="Tang P."/>
            <person name="Qi F."/>
            <person name="Zhang K."/>
            <person name="Liang L."/>
        </authorList>
    </citation>
    <scope>NUCLEOTIDE SEQUENCE</scope>
    <source>
        <strain evidence="7">YMF1.00683</strain>
    </source>
</reference>
<feature type="region of interest" description="Disordered" evidence="5">
    <location>
        <begin position="578"/>
        <end position="642"/>
    </location>
</feature>
<sequence>MPPSVDVAVGVVVDASFAAQPARDIDALIDDAAAPPARRIAQCRLALAQVGEARPKDFSFLLHPDIYHPLTPLNVPLAFRNSPKQPDPAASLDELLARGHFRAAAISAVQQLTGSGLDGGAVDPTDSGRIFSLLYTRLACLTLIDATPLAAHEVKVLEDLNNARAYVDDATGEHLVPWELRVLNVRLQSLGFGDPRRAVMSYHELAREARDRAKHDEAARELWCARLHDLGLKVAGALVDMGDLPGAAHHLAGLHDTGDNKVVLARALLWLRLGDAERARACVAQCADAPQMEQLVLALCDMADAEYGAALTRWQRLRNELPEDEMVGVNTAVCLLYLGRMHEVGADLGNVLVGEAQLPLHVPLGAAVLTAQALDEAAHDDGVGAEHLPHPGRLDVHGDLGRSCRRRLLVPNVWVRGTEGRVDGEAAEGDGEQPLAPGLGADAREGVLVGDGFGGGADEVEDEGGHDAVEKNGVALAGRAQRLEDGPVARRVPPEDDVVHVAVARPQLLAVRRYEVCRTHPNGLLLAVHEGARQDLQAVNAVGQERLFHLVGAAEVDDARDAQAGAQQATCVDGHEVERAGAEDGARPQVAREGRVRAQVPDVERTGEEGGVDEGGRGERGGECGGGEGRVDGRGGERGERGGVLGGHGGALTDSPAHPAMADRVAQLGAHLNYPRGLLAGQTAIVTGSGQGIGAETARLFANEGAKVVVADIDAAKSQAVADAINAAGGQAISVPGDVLSADYIATLVQRAASFGGGKIHIIVNNAGYTWDGVIHKMSDAQWETIIALHCTAPFRLVRAAAPYFRVRDGEPRCVVNISSTSGVHGNAGQINYGLAKAGVTGMTKTIAKEWGPQFGVRCNAVAFGHIETRLTAAKEDGAFVTAPDGQKIPLGIPQKQRDAKKGSAAGAGGAAAAAAKPAFPDIPLGRPGSATEAARSILAVASPLFSYVTGQTIMVTGGRNM</sequence>
<dbReference type="GO" id="GO:0004316">
    <property type="term" value="F:3-oxoacyl-[acyl-carrier-protein] reductase (NADPH) activity"/>
    <property type="evidence" value="ECO:0007669"/>
    <property type="project" value="UniProtKB-EC"/>
</dbReference>
<comment type="similarity">
    <text evidence="1">Belongs to the short-chain dehydrogenases/reductases (SDR) family.</text>
</comment>
<dbReference type="SMART" id="SM00822">
    <property type="entry name" value="PKS_KR"/>
    <property type="match status" value="1"/>
</dbReference>
<comment type="caution">
    <text evidence="7">The sequence shown here is derived from an EMBL/GenBank/DDBJ whole genome shotgun (WGS) entry which is preliminary data.</text>
</comment>
<dbReference type="Gene3D" id="3.40.50.720">
    <property type="entry name" value="NAD(P)-binding Rossmann-like Domain"/>
    <property type="match status" value="1"/>
</dbReference>
<protein>
    <recommendedName>
        <fullName evidence="2">3-oxoacyl-[acyl-carrier-protein] reductase</fullName>
        <ecNumber evidence="2">1.1.1.100</ecNumber>
    </recommendedName>
</protein>
<feature type="compositionally biased region" description="Basic and acidic residues" evidence="5">
    <location>
        <begin position="578"/>
        <end position="622"/>
    </location>
</feature>
<evidence type="ECO:0000256" key="3">
    <source>
        <dbReference type="ARBA" id="ARBA00023002"/>
    </source>
</evidence>
<dbReference type="Pfam" id="PF00106">
    <property type="entry name" value="adh_short"/>
    <property type="match status" value="1"/>
</dbReference>
<evidence type="ECO:0000256" key="2">
    <source>
        <dbReference type="ARBA" id="ARBA00012948"/>
    </source>
</evidence>